<dbReference type="AlphaFoldDB" id="A0A388TBP5"/>
<reference evidence="1 2" key="1">
    <citation type="journal article" date="2019" name="ISME J.">
        <title>Genome analyses of uncultured TG2/ZB3 bacteria in 'Margulisbacteria' specifically attached to ectosymbiotic spirochetes of protists in the termite gut.</title>
        <authorList>
            <person name="Utami Y.D."/>
            <person name="Kuwahara H."/>
            <person name="Igai K."/>
            <person name="Murakami T."/>
            <person name="Sugaya K."/>
            <person name="Morikawa T."/>
            <person name="Nagura Y."/>
            <person name="Yuki M."/>
            <person name="Deevong P."/>
            <person name="Inoue T."/>
            <person name="Kihara K."/>
            <person name="Lo N."/>
            <person name="Yamada A."/>
            <person name="Ohkuma M."/>
            <person name="Hongoh Y."/>
        </authorList>
    </citation>
    <scope>NUCLEOTIDE SEQUENCE [LARGE SCALE GENOMIC DNA]</scope>
    <source>
        <strain evidence="1">NkOx7-01</strain>
    </source>
</reference>
<sequence>MIAYMLSSIGMDRDLLANPKNVRFKDLLAVCVQAFGRPRIRGSHHIFKMPWPGDPRINIQKDGALAKPYQVRLVIKALEKLEADNDVKQ</sequence>
<protein>
    <submittedName>
        <fullName evidence="1">Toxin HicA</fullName>
    </submittedName>
</protein>
<keyword evidence="2" id="KW-1185">Reference proteome</keyword>
<organism evidence="1 2">
    <name type="scientific">Termititenax aidoneus</name>
    <dbReference type="NCBI Taxonomy" id="2218524"/>
    <lineage>
        <taxon>Bacteria</taxon>
        <taxon>Bacillati</taxon>
        <taxon>Candidatus Margulisiibacteriota</taxon>
        <taxon>Candidatus Termititenacia</taxon>
        <taxon>Candidatus Termititenacales</taxon>
        <taxon>Candidatus Termititenacaceae</taxon>
        <taxon>Candidatus Termititenax</taxon>
    </lineage>
</organism>
<dbReference type="Proteomes" id="UP000269352">
    <property type="component" value="Unassembled WGS sequence"/>
</dbReference>
<accession>A0A388TBP5</accession>
<evidence type="ECO:0000313" key="2">
    <source>
        <dbReference type="Proteomes" id="UP000269352"/>
    </source>
</evidence>
<name>A0A388TBP5_TERA1</name>
<gene>
    <name evidence="1" type="primary">hicA</name>
    <name evidence="1" type="ORF">NO1_1124</name>
</gene>
<dbReference type="EMBL" id="BGZN01000021">
    <property type="protein sequence ID" value="GBR73843.1"/>
    <property type="molecule type" value="Genomic_DNA"/>
</dbReference>
<evidence type="ECO:0000313" key="1">
    <source>
        <dbReference type="EMBL" id="GBR73843.1"/>
    </source>
</evidence>
<comment type="caution">
    <text evidence="1">The sequence shown here is derived from an EMBL/GenBank/DDBJ whole genome shotgun (WGS) entry which is preliminary data.</text>
</comment>
<proteinExistence type="predicted"/>